<dbReference type="SUPFAM" id="SSF53254">
    <property type="entry name" value="Phosphoglycerate mutase-like"/>
    <property type="match status" value="1"/>
</dbReference>
<dbReference type="Proteomes" id="UP000183257">
    <property type="component" value="Unassembled WGS sequence"/>
</dbReference>
<dbReference type="InterPro" id="IPR013078">
    <property type="entry name" value="His_Pase_superF_clade-1"/>
</dbReference>
<gene>
    <name evidence="1" type="ORF">SAMN05660313_00257</name>
</gene>
<dbReference type="PROSITE" id="PS51257">
    <property type="entry name" value="PROKAR_LIPOPROTEIN"/>
    <property type="match status" value="1"/>
</dbReference>
<dbReference type="InterPro" id="IPR029033">
    <property type="entry name" value="His_PPase_superfam"/>
</dbReference>
<evidence type="ECO:0000313" key="1">
    <source>
        <dbReference type="EMBL" id="SFW16927.1"/>
    </source>
</evidence>
<dbReference type="AlphaFoldDB" id="A0A1K1M1E6"/>
<sequence length="181" mass="20367">MKFIKSIFLVLLFTGLFSCKDTKDAPKEDIADNTVSTFYFIRHAEKDRSNPENSNPELSQEGLGRSIFWAKAFEPVDFDAIYSTDYERTQMTAAPTAIQKNITVTSYDPTTIDPQQFVTDNFGKKVLVVGHSNTINKFVNAIIGEEKYPQIDDYDNSGLYTVTIIGNQATANKLNLDISRD</sequence>
<dbReference type="STRING" id="76595.SAMN05660313_00257"/>
<reference evidence="2" key="1">
    <citation type="submission" date="2016-11" db="EMBL/GenBank/DDBJ databases">
        <authorList>
            <person name="Varghese N."/>
            <person name="Submissions S."/>
        </authorList>
    </citation>
    <scope>NUCLEOTIDE SEQUENCE [LARGE SCALE GENOMIC DNA]</scope>
    <source>
        <strain evidence="2">DSM 24786</strain>
    </source>
</reference>
<dbReference type="CDD" id="cd07067">
    <property type="entry name" value="HP_PGM_like"/>
    <property type="match status" value="1"/>
</dbReference>
<dbReference type="OrthoDB" id="3296006at2"/>
<dbReference type="EMBL" id="FPIY01000001">
    <property type="protein sequence ID" value="SFW16927.1"/>
    <property type="molecule type" value="Genomic_DNA"/>
</dbReference>
<protein>
    <submittedName>
        <fullName evidence="1">Histidine phosphatase superfamily (Branch 1)</fullName>
    </submittedName>
</protein>
<evidence type="ECO:0000313" key="2">
    <source>
        <dbReference type="Proteomes" id="UP000183257"/>
    </source>
</evidence>
<proteinExistence type="predicted"/>
<keyword evidence="2" id="KW-1185">Reference proteome</keyword>
<dbReference type="Pfam" id="PF00300">
    <property type="entry name" value="His_Phos_1"/>
    <property type="match status" value="1"/>
</dbReference>
<accession>A0A1K1M1E6</accession>
<dbReference type="Gene3D" id="3.40.50.1240">
    <property type="entry name" value="Phosphoglycerate mutase-like"/>
    <property type="match status" value="1"/>
</dbReference>
<organism evidence="1 2">
    <name type="scientific">Cellulophaga fucicola</name>
    <dbReference type="NCBI Taxonomy" id="76595"/>
    <lineage>
        <taxon>Bacteria</taxon>
        <taxon>Pseudomonadati</taxon>
        <taxon>Bacteroidota</taxon>
        <taxon>Flavobacteriia</taxon>
        <taxon>Flavobacteriales</taxon>
        <taxon>Flavobacteriaceae</taxon>
        <taxon>Cellulophaga</taxon>
    </lineage>
</organism>
<dbReference type="RefSeq" id="WP_072301950.1">
    <property type="nucleotide sequence ID" value="NZ_CBDUMO010000024.1"/>
</dbReference>
<name>A0A1K1M1E6_9FLAO</name>